<evidence type="ECO:0000313" key="3">
    <source>
        <dbReference type="Proteomes" id="UP000295198"/>
    </source>
</evidence>
<sequence>MSTTALRTAVVAAGLAAAGLGVAGAAFASVPAEHAGPRTTVETQRGTVLECHGEGVQATVYENSRYGSSLVVIVGDPGDDLFGSIERDTPFVVDGLLDETVAVRGGRTATITGTLTPTGQPTRITEPVQDAGEQVVSRGTNRPLATDLVVTVDGTPVTVTCDPAFTFDLEVRRTRLYGN</sequence>
<feature type="chain" id="PRO_5020793666" evidence="1">
    <location>
        <begin position="29"/>
        <end position="179"/>
    </location>
</feature>
<evidence type="ECO:0000313" key="2">
    <source>
        <dbReference type="EMBL" id="RYP83921.1"/>
    </source>
</evidence>
<name>A0A4Q4Z9N3_9ACTN</name>
<dbReference type="EMBL" id="SDKM01000028">
    <property type="protein sequence ID" value="RYP83921.1"/>
    <property type="molecule type" value="Genomic_DNA"/>
</dbReference>
<accession>A0A4Q4Z9N3</accession>
<evidence type="ECO:0000256" key="1">
    <source>
        <dbReference type="SAM" id="SignalP"/>
    </source>
</evidence>
<feature type="signal peptide" evidence="1">
    <location>
        <begin position="1"/>
        <end position="28"/>
    </location>
</feature>
<keyword evidence="1" id="KW-0732">Signal</keyword>
<comment type="caution">
    <text evidence="2">The sequence shown here is derived from an EMBL/GenBank/DDBJ whole genome shotgun (WGS) entry which is preliminary data.</text>
</comment>
<dbReference type="RefSeq" id="WP_134719463.1">
    <property type="nucleotide sequence ID" value="NZ_SDKM01000028.1"/>
</dbReference>
<proteinExistence type="predicted"/>
<reference evidence="2 3" key="1">
    <citation type="submission" date="2019-01" db="EMBL/GenBank/DDBJ databases">
        <title>Nocardioides guangzhouensis sp. nov., an actinobacterium isolated from soil.</title>
        <authorList>
            <person name="Fu Y."/>
            <person name="Cai Y."/>
            <person name="Lin Z."/>
            <person name="Chen P."/>
        </authorList>
    </citation>
    <scope>NUCLEOTIDE SEQUENCE [LARGE SCALE GENOMIC DNA]</scope>
    <source>
        <strain evidence="2 3">130</strain>
    </source>
</reference>
<protein>
    <submittedName>
        <fullName evidence="2">Uncharacterized protein</fullName>
    </submittedName>
</protein>
<gene>
    <name evidence="2" type="ORF">EKO23_17750</name>
</gene>
<organism evidence="2 3">
    <name type="scientific">Nocardioides guangzhouensis</name>
    <dbReference type="NCBI Taxonomy" id="2497878"/>
    <lineage>
        <taxon>Bacteria</taxon>
        <taxon>Bacillati</taxon>
        <taxon>Actinomycetota</taxon>
        <taxon>Actinomycetes</taxon>
        <taxon>Propionibacteriales</taxon>
        <taxon>Nocardioidaceae</taxon>
        <taxon>Nocardioides</taxon>
    </lineage>
</organism>
<dbReference type="Proteomes" id="UP000295198">
    <property type="component" value="Unassembled WGS sequence"/>
</dbReference>
<dbReference type="AlphaFoldDB" id="A0A4Q4Z9N3"/>
<keyword evidence="3" id="KW-1185">Reference proteome</keyword>